<dbReference type="SUPFAM" id="SSF48452">
    <property type="entry name" value="TPR-like"/>
    <property type="match status" value="1"/>
</dbReference>
<evidence type="ECO:0000313" key="2">
    <source>
        <dbReference type="EMBL" id="TSA79072.1"/>
    </source>
</evidence>
<feature type="chain" id="PRO_5021994683" description="Tetratricopeptide repeat protein" evidence="1">
    <location>
        <begin position="25"/>
        <end position="237"/>
    </location>
</feature>
<accession>A0A553UFV8</accession>
<gene>
    <name evidence="2" type="ORF">FNU79_18365</name>
</gene>
<dbReference type="OrthoDB" id="63565at2"/>
<comment type="caution">
    <text evidence="2">The sequence shown here is derived from an EMBL/GenBank/DDBJ whole genome shotgun (WGS) entry which is preliminary data.</text>
</comment>
<keyword evidence="3" id="KW-1185">Reference proteome</keyword>
<dbReference type="EMBL" id="VKDB01000050">
    <property type="protein sequence ID" value="TSA79072.1"/>
    <property type="molecule type" value="Genomic_DNA"/>
</dbReference>
<dbReference type="Gene3D" id="1.25.40.10">
    <property type="entry name" value="Tetratricopeptide repeat domain"/>
    <property type="match status" value="1"/>
</dbReference>
<proteinExistence type="predicted"/>
<name>A0A553UFV8_9DEIO</name>
<evidence type="ECO:0000313" key="3">
    <source>
        <dbReference type="Proteomes" id="UP000316092"/>
    </source>
</evidence>
<feature type="signal peptide" evidence="1">
    <location>
        <begin position="1"/>
        <end position="24"/>
    </location>
</feature>
<evidence type="ECO:0000256" key="1">
    <source>
        <dbReference type="SAM" id="SignalP"/>
    </source>
</evidence>
<dbReference type="Proteomes" id="UP000316092">
    <property type="component" value="Unassembled WGS sequence"/>
</dbReference>
<sequence length="237" mass="25270">MPNYVLKTRLLTTLAALLLGQTLAAGLPDAQVLLDQGKWQDAANSAAGLKSAEGYALAAQSYTIGAALLPDNQKKAQFEKAQDLAKQAIKLDANSASAHFELARADGRLAQYSGIMQSLGLAGEVKRELDTAIKLNPNLAGAYVALGLWNAELTAKGFIATRATGADRGDIAPNFEKAIPLEPTNPSHKMEYANALILQNNKTAAAVQLQKMIALPANTFWEKRDLETSKAKLASLR</sequence>
<dbReference type="AlphaFoldDB" id="A0A553UFV8"/>
<reference evidence="2 3" key="1">
    <citation type="submission" date="2019-07" db="EMBL/GenBank/DDBJ databases">
        <title>Deinococcus detaillus sp. nov., isolated from humus soil in Antarctica.</title>
        <authorList>
            <person name="Zhang K."/>
        </authorList>
    </citation>
    <scope>NUCLEOTIDE SEQUENCE [LARGE SCALE GENOMIC DNA]</scope>
    <source>
        <strain evidence="2 3">H1</strain>
    </source>
</reference>
<organism evidence="2 3">
    <name type="scientific">Deinococcus detaillensis</name>
    <dbReference type="NCBI Taxonomy" id="2592048"/>
    <lineage>
        <taxon>Bacteria</taxon>
        <taxon>Thermotogati</taxon>
        <taxon>Deinococcota</taxon>
        <taxon>Deinococci</taxon>
        <taxon>Deinococcales</taxon>
        <taxon>Deinococcaceae</taxon>
        <taxon>Deinococcus</taxon>
    </lineage>
</organism>
<evidence type="ECO:0008006" key="4">
    <source>
        <dbReference type="Google" id="ProtNLM"/>
    </source>
</evidence>
<dbReference type="RefSeq" id="WP_143722246.1">
    <property type="nucleotide sequence ID" value="NZ_VKDB01000050.1"/>
</dbReference>
<protein>
    <recommendedName>
        <fullName evidence="4">Tetratricopeptide repeat protein</fullName>
    </recommendedName>
</protein>
<dbReference type="InterPro" id="IPR011990">
    <property type="entry name" value="TPR-like_helical_dom_sf"/>
</dbReference>
<keyword evidence="1" id="KW-0732">Signal</keyword>